<feature type="transmembrane region" description="Helical" evidence="7">
    <location>
        <begin position="97"/>
        <end position="116"/>
    </location>
</feature>
<dbReference type="SUPFAM" id="SSF161111">
    <property type="entry name" value="Cation efflux protein transmembrane domain-like"/>
    <property type="match status" value="1"/>
</dbReference>
<keyword evidence="6 7" id="KW-0472">Membrane</keyword>
<evidence type="ECO:0000256" key="5">
    <source>
        <dbReference type="ARBA" id="ARBA00022989"/>
    </source>
</evidence>
<dbReference type="KEGG" id="ccl:Clocl_3360"/>
<feature type="domain" description="Cation efflux protein transmembrane" evidence="8">
    <location>
        <begin position="32"/>
        <end position="223"/>
    </location>
</feature>
<evidence type="ECO:0000256" key="2">
    <source>
        <dbReference type="ARBA" id="ARBA00008114"/>
    </source>
</evidence>
<dbReference type="InterPro" id="IPR002524">
    <property type="entry name" value="Cation_efflux"/>
</dbReference>
<evidence type="ECO:0000256" key="4">
    <source>
        <dbReference type="ARBA" id="ARBA00022692"/>
    </source>
</evidence>
<dbReference type="EMBL" id="CP003065">
    <property type="protein sequence ID" value="AEV69859.1"/>
    <property type="molecule type" value="Genomic_DNA"/>
</dbReference>
<evidence type="ECO:0000259" key="8">
    <source>
        <dbReference type="Pfam" id="PF01545"/>
    </source>
</evidence>
<dbReference type="InterPro" id="IPR050291">
    <property type="entry name" value="CDF_Transporter"/>
</dbReference>
<dbReference type="GO" id="GO:0008324">
    <property type="term" value="F:monoatomic cation transmembrane transporter activity"/>
    <property type="evidence" value="ECO:0007669"/>
    <property type="project" value="InterPro"/>
</dbReference>
<dbReference type="Proteomes" id="UP000005435">
    <property type="component" value="Chromosome"/>
</dbReference>
<evidence type="ECO:0000313" key="11">
    <source>
        <dbReference type="Proteomes" id="UP000005435"/>
    </source>
</evidence>
<dbReference type="InterPro" id="IPR027470">
    <property type="entry name" value="Cation_efflux_CTD"/>
</dbReference>
<evidence type="ECO:0000259" key="9">
    <source>
        <dbReference type="Pfam" id="PF16916"/>
    </source>
</evidence>
<organism evidence="10 11">
    <name type="scientific">Acetivibrio clariflavus (strain DSM 19732 / NBRC 101661 / EBR45)</name>
    <name type="common">Clostridium clariflavum</name>
    <dbReference type="NCBI Taxonomy" id="720554"/>
    <lineage>
        <taxon>Bacteria</taxon>
        <taxon>Bacillati</taxon>
        <taxon>Bacillota</taxon>
        <taxon>Clostridia</taxon>
        <taxon>Eubacteriales</taxon>
        <taxon>Oscillospiraceae</taxon>
        <taxon>Acetivibrio</taxon>
    </lineage>
</organism>
<keyword evidence="4 7" id="KW-0812">Transmembrane</keyword>
<comment type="subcellular location">
    <subcellularLocation>
        <location evidence="1">Membrane</location>
        <topology evidence="1">Multi-pass membrane protein</topology>
    </subcellularLocation>
</comment>
<dbReference type="Pfam" id="PF16916">
    <property type="entry name" value="ZT_dimer"/>
    <property type="match status" value="1"/>
</dbReference>
<dbReference type="Pfam" id="PF01545">
    <property type="entry name" value="Cation_efflux"/>
    <property type="match status" value="1"/>
</dbReference>
<feature type="transmembrane region" description="Helical" evidence="7">
    <location>
        <begin position="25"/>
        <end position="51"/>
    </location>
</feature>
<dbReference type="GO" id="GO:0016020">
    <property type="term" value="C:membrane"/>
    <property type="evidence" value="ECO:0007669"/>
    <property type="project" value="UniProtKB-SubCell"/>
</dbReference>
<feature type="transmembrane region" description="Helical" evidence="7">
    <location>
        <begin position="181"/>
        <end position="209"/>
    </location>
</feature>
<dbReference type="Gene3D" id="1.20.1510.10">
    <property type="entry name" value="Cation efflux protein transmembrane domain"/>
    <property type="match status" value="1"/>
</dbReference>
<sequence precursor="true">MIKLIIKKFIKDSEKVNDKKVRESYGVLSGTLGIICNVFLFVVKLVLGLFINSIAVISDAFNNLSDMGTSVITIFGAKLSSRPPDEEHPHGHGRYEYIASLVVSFIIFAVGLKLLSTSFNKILNPQKVLFNAVSVLILLISVLVKVWMFSYNRYIGKVINSSVNRAAALDSLNDVYATGGIILGMVIGSFTAFPVDGIMGLVISVLIMYTGFKAAKDSVNLLLGALPDPEIIQRINELVLSGENIKGIHDLKIHDYGPGRITASIHAEVADNVNIVDIHSEIDKIEAKVKEELGIDMVIHMDPVE</sequence>
<dbReference type="STRING" id="720554.Clocl_3360"/>
<keyword evidence="5 7" id="KW-1133">Transmembrane helix</keyword>
<dbReference type="FunFam" id="1.20.1510.10:FF:000006">
    <property type="entry name" value="Divalent cation efflux transporter"/>
    <property type="match status" value="1"/>
</dbReference>
<evidence type="ECO:0000256" key="6">
    <source>
        <dbReference type="ARBA" id="ARBA00023136"/>
    </source>
</evidence>
<dbReference type="eggNOG" id="COG0053">
    <property type="taxonomic scope" value="Bacteria"/>
</dbReference>
<gene>
    <name evidence="10" type="ordered locus">Clocl_3360</name>
</gene>
<dbReference type="AlphaFoldDB" id="G8LXE1"/>
<dbReference type="RefSeq" id="WP_014256391.1">
    <property type="nucleotide sequence ID" value="NC_016627.1"/>
</dbReference>
<dbReference type="InterPro" id="IPR058533">
    <property type="entry name" value="Cation_efflux_TM"/>
</dbReference>
<name>G8LXE1_ACECE</name>
<protein>
    <submittedName>
        <fullName evidence="10">Cation diffusion facilitator family transporter</fullName>
    </submittedName>
</protein>
<dbReference type="InterPro" id="IPR036837">
    <property type="entry name" value="Cation_efflux_CTD_sf"/>
</dbReference>
<dbReference type="SUPFAM" id="SSF160240">
    <property type="entry name" value="Cation efflux protein cytoplasmic domain-like"/>
    <property type="match status" value="1"/>
</dbReference>
<dbReference type="OrthoDB" id="9806522at2"/>
<feature type="domain" description="Cation efflux protein cytoplasmic" evidence="9">
    <location>
        <begin position="227"/>
        <end position="303"/>
    </location>
</feature>
<dbReference type="PANTHER" id="PTHR43840:SF15">
    <property type="entry name" value="MITOCHONDRIAL METAL TRANSPORTER 1-RELATED"/>
    <property type="match status" value="1"/>
</dbReference>
<accession>G8LXE1</accession>
<reference evidence="10 11" key="2">
    <citation type="journal article" date="2012" name="Stand. Genomic Sci.">
        <title>Complete Genome Sequence of Clostridium clariflavum DSM 19732.</title>
        <authorList>
            <person name="Izquierdo J.A."/>
            <person name="Goodwin L."/>
            <person name="Davenport K.W."/>
            <person name="Teshima H."/>
            <person name="Bruce D."/>
            <person name="Detter C."/>
            <person name="Tapia R."/>
            <person name="Han S."/>
            <person name="Land M."/>
            <person name="Hauser L."/>
            <person name="Jeffries C.D."/>
            <person name="Han J."/>
            <person name="Pitluck S."/>
            <person name="Nolan M."/>
            <person name="Chen A."/>
            <person name="Huntemann M."/>
            <person name="Mavromatis K."/>
            <person name="Mikhailova N."/>
            <person name="Liolios K."/>
            <person name="Woyke T."/>
            <person name="Lynd L.R."/>
        </authorList>
    </citation>
    <scope>NUCLEOTIDE SEQUENCE [LARGE SCALE GENOMIC DNA]</scope>
    <source>
        <strain evidence="11">DSM 19732 / NBRC 101661 / EBR45</strain>
    </source>
</reference>
<comment type="similarity">
    <text evidence="2">Belongs to the cation diffusion facilitator (CDF) transporter (TC 2.A.4) family.</text>
</comment>
<feature type="transmembrane region" description="Helical" evidence="7">
    <location>
        <begin position="128"/>
        <end position="148"/>
    </location>
</feature>
<evidence type="ECO:0000256" key="3">
    <source>
        <dbReference type="ARBA" id="ARBA00022448"/>
    </source>
</evidence>
<evidence type="ECO:0000313" key="10">
    <source>
        <dbReference type="EMBL" id="AEV69859.1"/>
    </source>
</evidence>
<keyword evidence="11" id="KW-1185">Reference proteome</keyword>
<dbReference type="HOGENOM" id="CLU_013430_3_4_9"/>
<evidence type="ECO:0000256" key="1">
    <source>
        <dbReference type="ARBA" id="ARBA00004141"/>
    </source>
</evidence>
<dbReference type="Gene3D" id="3.30.70.1350">
    <property type="entry name" value="Cation efflux protein, cytoplasmic domain"/>
    <property type="match status" value="1"/>
</dbReference>
<dbReference type="PANTHER" id="PTHR43840">
    <property type="entry name" value="MITOCHONDRIAL METAL TRANSPORTER 1-RELATED"/>
    <property type="match status" value="1"/>
</dbReference>
<keyword evidence="3" id="KW-0813">Transport</keyword>
<proteinExistence type="inferred from homology"/>
<reference evidence="11" key="1">
    <citation type="submission" date="2011-12" db="EMBL/GenBank/DDBJ databases">
        <title>Complete sequence of Clostridium clariflavum DSM 19732.</title>
        <authorList>
            <consortium name="US DOE Joint Genome Institute"/>
            <person name="Lucas S."/>
            <person name="Han J."/>
            <person name="Lapidus A."/>
            <person name="Cheng J.-F."/>
            <person name="Goodwin L."/>
            <person name="Pitluck S."/>
            <person name="Peters L."/>
            <person name="Teshima H."/>
            <person name="Detter J.C."/>
            <person name="Han C."/>
            <person name="Tapia R."/>
            <person name="Land M."/>
            <person name="Hauser L."/>
            <person name="Kyrpides N."/>
            <person name="Ivanova N."/>
            <person name="Pagani I."/>
            <person name="Kitzmiller T."/>
            <person name="Lynd L."/>
            <person name="Izquierdo J."/>
            <person name="Woyke T."/>
        </authorList>
    </citation>
    <scope>NUCLEOTIDE SEQUENCE [LARGE SCALE GENOMIC DNA]</scope>
    <source>
        <strain evidence="11">DSM 19732 / NBRC 101661 / EBR45</strain>
    </source>
</reference>
<dbReference type="InterPro" id="IPR027469">
    <property type="entry name" value="Cation_efflux_TMD_sf"/>
</dbReference>
<evidence type="ECO:0000256" key="7">
    <source>
        <dbReference type="SAM" id="Phobius"/>
    </source>
</evidence>
<dbReference type="NCBIfam" id="TIGR01297">
    <property type="entry name" value="CDF"/>
    <property type="match status" value="1"/>
</dbReference>